<evidence type="ECO:0000313" key="7">
    <source>
        <dbReference type="Proteomes" id="UP000307087"/>
    </source>
</evidence>
<sequence>MRFNPKARLDRSRVKDTGRGGGGGGGGLGGGGVRLPIPVGKGGIGGLVVIVLLVVLAQCTGLDLLGGGGSGGSGGANRLSNLTDRYAECETGADANDSQDCARLAIENSITGYWQGAYGELSGYDGGRARGFQPIDSLYTFTGSVDTGCGSASSAVGPFYCPADESIYLDTTFFDDVLERQLGGPDGGFVEFYVLAHEYGHHISNLIGSMGLVTSQETGPQSQGVRLERQADCFAGMWAAHAEQTEDVDGNVLIEDITDEDIELAIDAAEAVGDDRIQEQTQGQATPETWTHGSADQRRYWFDQGYRGRTCDTFAARSVQVP</sequence>
<dbReference type="Pfam" id="PF04228">
    <property type="entry name" value="Zn_peptidase"/>
    <property type="match status" value="1"/>
</dbReference>
<dbReference type="InterPro" id="IPR007343">
    <property type="entry name" value="Uncharacterised_pept_Zn_put"/>
</dbReference>
<evidence type="ECO:0000256" key="2">
    <source>
        <dbReference type="ARBA" id="ARBA00022692"/>
    </source>
</evidence>
<evidence type="ECO:0000256" key="5">
    <source>
        <dbReference type="SAM" id="MobiDB-lite"/>
    </source>
</evidence>
<dbReference type="PANTHER" id="PTHR30168:SF0">
    <property type="entry name" value="INNER MEMBRANE PROTEIN"/>
    <property type="match status" value="1"/>
</dbReference>
<proteinExistence type="predicted"/>
<evidence type="ECO:0000256" key="3">
    <source>
        <dbReference type="ARBA" id="ARBA00022989"/>
    </source>
</evidence>
<keyword evidence="2" id="KW-0812">Transmembrane</keyword>
<keyword evidence="3" id="KW-1133">Transmembrane helix</keyword>
<organism evidence="6 7">
    <name type="scientific">Nocardioides caeni</name>
    <dbReference type="NCBI Taxonomy" id="574700"/>
    <lineage>
        <taxon>Bacteria</taxon>
        <taxon>Bacillati</taxon>
        <taxon>Actinomycetota</taxon>
        <taxon>Actinomycetes</taxon>
        <taxon>Propionibacteriales</taxon>
        <taxon>Nocardioidaceae</taxon>
        <taxon>Nocardioides</taxon>
    </lineage>
</organism>
<comment type="caution">
    <text evidence="6">The sequence shown here is derived from an EMBL/GenBank/DDBJ whole genome shotgun (WGS) entry which is preliminary data.</text>
</comment>
<keyword evidence="4" id="KW-0472">Membrane</keyword>
<dbReference type="PANTHER" id="PTHR30168">
    <property type="entry name" value="PUTATIVE MEMBRANE PROTEIN YPFJ"/>
    <property type="match status" value="1"/>
</dbReference>
<feature type="region of interest" description="Disordered" evidence="5">
    <location>
        <begin position="1"/>
        <end position="27"/>
    </location>
</feature>
<dbReference type="Proteomes" id="UP000307087">
    <property type="component" value="Unassembled WGS sequence"/>
</dbReference>
<feature type="compositionally biased region" description="Basic and acidic residues" evidence="5">
    <location>
        <begin position="7"/>
        <end position="18"/>
    </location>
</feature>
<evidence type="ECO:0000313" key="6">
    <source>
        <dbReference type="EMBL" id="THV13416.1"/>
    </source>
</evidence>
<protein>
    <submittedName>
        <fullName evidence="6">Peptidase</fullName>
    </submittedName>
</protein>
<evidence type="ECO:0000256" key="4">
    <source>
        <dbReference type="ARBA" id="ARBA00023136"/>
    </source>
</evidence>
<gene>
    <name evidence="6" type="ORF">E9934_09525</name>
</gene>
<dbReference type="AlphaFoldDB" id="A0A4V4HKB0"/>
<accession>A0A4V4HKB0</accession>
<evidence type="ECO:0000256" key="1">
    <source>
        <dbReference type="ARBA" id="ARBA00004167"/>
    </source>
</evidence>
<dbReference type="GO" id="GO:0016020">
    <property type="term" value="C:membrane"/>
    <property type="evidence" value="ECO:0007669"/>
    <property type="project" value="UniProtKB-SubCell"/>
</dbReference>
<comment type="subcellular location">
    <subcellularLocation>
        <location evidence="1">Membrane</location>
        <topology evidence="1">Single-pass membrane protein</topology>
    </subcellularLocation>
</comment>
<dbReference type="EMBL" id="STGW01000005">
    <property type="protein sequence ID" value="THV13416.1"/>
    <property type="molecule type" value="Genomic_DNA"/>
</dbReference>
<dbReference type="SUPFAM" id="SSF55486">
    <property type="entry name" value="Metalloproteases ('zincins'), catalytic domain"/>
    <property type="match status" value="1"/>
</dbReference>
<dbReference type="OrthoDB" id="9774900at2"/>
<name>A0A4V4HKB0_9ACTN</name>
<reference evidence="6 7" key="1">
    <citation type="journal article" date="2009" name="Int. J. Syst. Evol. Microbiol.">
        <title>Nocardioides caeni sp. nov., isolated from wastewater.</title>
        <authorList>
            <person name="Yoon J.H."/>
            <person name="Kang S.J."/>
            <person name="Park S."/>
            <person name="Kim W."/>
            <person name="Oh T.K."/>
        </authorList>
    </citation>
    <scope>NUCLEOTIDE SEQUENCE [LARGE SCALE GENOMIC DNA]</scope>
    <source>
        <strain evidence="6 7">DSM 23134</strain>
    </source>
</reference>
<keyword evidence="7" id="KW-1185">Reference proteome</keyword>